<dbReference type="CDD" id="cd00383">
    <property type="entry name" value="trans_reg_C"/>
    <property type="match status" value="1"/>
</dbReference>
<evidence type="ECO:0000313" key="7">
    <source>
        <dbReference type="EMBL" id="MDA0642319.1"/>
    </source>
</evidence>
<dbReference type="SMART" id="SM00862">
    <property type="entry name" value="Trans_reg_C"/>
    <property type="match status" value="1"/>
</dbReference>
<evidence type="ECO:0000256" key="1">
    <source>
        <dbReference type="ARBA" id="ARBA00005820"/>
    </source>
</evidence>
<dbReference type="SUPFAM" id="SSF46894">
    <property type="entry name" value="C-terminal effector domain of the bipartite response regulators"/>
    <property type="match status" value="1"/>
</dbReference>
<evidence type="ECO:0000259" key="6">
    <source>
        <dbReference type="PROSITE" id="PS51755"/>
    </source>
</evidence>
<dbReference type="InterPro" id="IPR005158">
    <property type="entry name" value="BTAD"/>
</dbReference>
<dbReference type="PROSITE" id="PS51755">
    <property type="entry name" value="OMPR_PHOB"/>
    <property type="match status" value="1"/>
</dbReference>
<dbReference type="InterPro" id="IPR001867">
    <property type="entry name" value="OmpR/PhoB-type_DNA-bd"/>
</dbReference>
<feature type="DNA-binding region" description="OmpR/PhoB-type" evidence="5">
    <location>
        <begin position="1"/>
        <end position="93"/>
    </location>
</feature>
<keyword evidence="3 5" id="KW-0238">DNA-binding</keyword>
<evidence type="ECO:0000256" key="5">
    <source>
        <dbReference type="PROSITE-ProRule" id="PRU01091"/>
    </source>
</evidence>
<dbReference type="Pfam" id="PF00486">
    <property type="entry name" value="Trans_reg_C"/>
    <property type="match status" value="1"/>
</dbReference>
<comment type="caution">
    <text evidence="7">The sequence shown here is derived from an EMBL/GenBank/DDBJ whole genome shotgun (WGS) entry which is preliminary data.</text>
</comment>
<dbReference type="SMART" id="SM00028">
    <property type="entry name" value="TPR"/>
    <property type="match status" value="4"/>
</dbReference>
<comment type="similarity">
    <text evidence="1">Belongs to the AfsR/DnrI/RedD regulatory family.</text>
</comment>
<dbReference type="Proteomes" id="UP001212498">
    <property type="component" value="Unassembled WGS sequence"/>
</dbReference>
<accession>A0ABT4SZ66</accession>
<evidence type="ECO:0000256" key="3">
    <source>
        <dbReference type="ARBA" id="ARBA00023125"/>
    </source>
</evidence>
<dbReference type="SMART" id="SM01043">
    <property type="entry name" value="BTAD"/>
    <property type="match status" value="1"/>
</dbReference>
<dbReference type="PANTHER" id="PTHR35807:SF1">
    <property type="entry name" value="TRANSCRIPTIONAL REGULATOR REDD"/>
    <property type="match status" value="1"/>
</dbReference>
<dbReference type="InterPro" id="IPR051677">
    <property type="entry name" value="AfsR-DnrI-RedD_regulator"/>
</dbReference>
<dbReference type="PRINTS" id="PR00364">
    <property type="entry name" value="DISEASERSIST"/>
</dbReference>
<evidence type="ECO:0000256" key="2">
    <source>
        <dbReference type="ARBA" id="ARBA00023015"/>
    </source>
</evidence>
<dbReference type="InterPro" id="IPR019734">
    <property type="entry name" value="TPR_rpt"/>
</dbReference>
<dbReference type="InterPro" id="IPR011990">
    <property type="entry name" value="TPR-like_helical_dom_sf"/>
</dbReference>
<dbReference type="Gene3D" id="3.40.50.300">
    <property type="entry name" value="P-loop containing nucleotide triphosphate hydrolases"/>
    <property type="match status" value="1"/>
</dbReference>
<protein>
    <submittedName>
        <fullName evidence="7">BTAD domain-containing putative transcriptional regulator</fullName>
    </submittedName>
</protein>
<dbReference type="InterPro" id="IPR016032">
    <property type="entry name" value="Sig_transdc_resp-reg_C-effctor"/>
</dbReference>
<dbReference type="EMBL" id="JAPNUD010000039">
    <property type="protein sequence ID" value="MDA0642319.1"/>
    <property type="molecule type" value="Genomic_DNA"/>
</dbReference>
<dbReference type="PANTHER" id="PTHR35807">
    <property type="entry name" value="TRANSCRIPTIONAL REGULATOR REDD-RELATED"/>
    <property type="match status" value="1"/>
</dbReference>
<dbReference type="SUPFAM" id="SSF52540">
    <property type="entry name" value="P-loop containing nucleoside triphosphate hydrolases"/>
    <property type="match status" value="1"/>
</dbReference>
<gene>
    <name evidence="7" type="ORF">OUY24_16920</name>
</gene>
<keyword evidence="2" id="KW-0805">Transcription regulation</keyword>
<dbReference type="InterPro" id="IPR036388">
    <property type="entry name" value="WH-like_DNA-bd_sf"/>
</dbReference>
<evidence type="ECO:0000256" key="4">
    <source>
        <dbReference type="ARBA" id="ARBA00023163"/>
    </source>
</evidence>
<reference evidence="7 8" key="1">
    <citation type="submission" date="2022-11" db="EMBL/GenBank/DDBJ databases">
        <title>Nonomuraea corallina sp. nov., a new species of the genus Nonomuraea isolated from sea side sediment in Thai sea.</title>
        <authorList>
            <person name="Ngamcharungchit C."/>
            <person name="Matsumoto A."/>
            <person name="Suriyachadkun C."/>
            <person name="Panbangred W."/>
            <person name="Inahashi Y."/>
            <person name="Intra B."/>
        </authorList>
    </citation>
    <scope>NUCLEOTIDE SEQUENCE [LARGE SCALE GENOMIC DNA]</scope>
    <source>
        <strain evidence="7 8">DSM 43553</strain>
    </source>
</reference>
<dbReference type="InterPro" id="IPR027417">
    <property type="entry name" value="P-loop_NTPase"/>
</dbReference>
<organism evidence="7 8">
    <name type="scientific">Nonomuraea ferruginea</name>
    <dbReference type="NCBI Taxonomy" id="46174"/>
    <lineage>
        <taxon>Bacteria</taxon>
        <taxon>Bacillati</taxon>
        <taxon>Actinomycetota</taxon>
        <taxon>Actinomycetes</taxon>
        <taxon>Streptosporangiales</taxon>
        <taxon>Streptosporangiaceae</taxon>
        <taxon>Nonomuraea</taxon>
    </lineage>
</organism>
<dbReference type="Gene3D" id="1.10.10.10">
    <property type="entry name" value="Winged helix-like DNA-binding domain superfamily/Winged helix DNA-binding domain"/>
    <property type="match status" value="1"/>
</dbReference>
<name>A0ABT4SZ66_9ACTN</name>
<dbReference type="RefSeq" id="WP_271276882.1">
    <property type="nucleotide sequence ID" value="NZ_BAABFD010000010.1"/>
</dbReference>
<keyword evidence="4" id="KW-0804">Transcription</keyword>
<dbReference type="Pfam" id="PF13424">
    <property type="entry name" value="TPR_12"/>
    <property type="match status" value="1"/>
</dbReference>
<feature type="domain" description="OmpR/PhoB-type" evidence="6">
    <location>
        <begin position="1"/>
        <end position="93"/>
    </location>
</feature>
<sequence>MLFGILGPVEIITDSGPVSAAQPRHRAFLAYLLLHANRVVTPDQVIEAIWGGAEPASARTQVHVAISGLRKALRERGLDDVVVTCPGGYRLELAYGALDADVFAGRVKAGRRLLERGAHEEAARELDAAAGLWRGQALADITAAYADAARHRLHEQRLSALESLADARLALGDHDALIPKLSGLVEAHPLREPMVCRLMLAQYRAGLRSQALETARRMRGLLAEEEGLDPGEAFVRLEQAILTADQSLSLAPATWVRPAQLPYDVHRFTGRVRELETLTAMACAADPPPAVLVVGTAGVGKSALAVHWAHGHRDRFPDGQLYVNLRGFDPGRDPLEPLEVLHRFLRSVGVDAVPDEVDEAAALLRSRLSRQRVLILLDNARDAEQIRPLLPGSASCVVLVTSRNQLRGLIANEGARLLRLDPLTAIEADELLRGAITSSTADDAQAIRELARRCAYLPLALRLAAAQLICRPHLTIVEYTRRLSTDDALEVLDIQGGLKGPVDSAFELSYRALGDVARRLFRLLSLAPGQDFAPEAAAALLGVALAGARRPLEELSTAHMIDEHRAGRYTMHDLLRSYAIRMLASDEPDEGRTEAALRLVDFYADAVFAAYPLLQPRRPPGERQLTHPPVERLRFADRAEALAWHDAERESFVGVVELAARHGRHHRAWRLTSDLLAYFIIRRRWREWSAALRIGHASATRCGDLEGMTYMSNSSGIVCKQTGRYAEAVEHYLRAIDLATAAGSDRMVGSAHANLGGLYITQGRPEEGMRHLRIALAVPEYGQVPQYAAAGHVNLGCALIELGSLPEADEALRRALGYAIACDDVQQICFSLHNLTEIALRRGDREAARRHAETQLTHAEELGDPLRTAAALDLLASTVLLEDLPAARAHWRAALAIYRDLGHRQSAVLSEWLATIEEDLDDLAGANEEYRRRCRRLV</sequence>
<dbReference type="Pfam" id="PF13176">
    <property type="entry name" value="TPR_7"/>
    <property type="match status" value="1"/>
</dbReference>
<dbReference type="Gene3D" id="1.25.40.10">
    <property type="entry name" value="Tetratricopeptide repeat domain"/>
    <property type="match status" value="2"/>
</dbReference>
<dbReference type="Pfam" id="PF03704">
    <property type="entry name" value="BTAD"/>
    <property type="match status" value="1"/>
</dbReference>
<keyword evidence="8" id="KW-1185">Reference proteome</keyword>
<dbReference type="CDD" id="cd15831">
    <property type="entry name" value="BTAD"/>
    <property type="match status" value="1"/>
</dbReference>
<dbReference type="SUPFAM" id="SSF48452">
    <property type="entry name" value="TPR-like"/>
    <property type="match status" value="2"/>
</dbReference>
<proteinExistence type="inferred from homology"/>
<evidence type="ECO:0000313" key="8">
    <source>
        <dbReference type="Proteomes" id="UP001212498"/>
    </source>
</evidence>